<dbReference type="FunFam" id="1.10.10.60:FF:000068">
    <property type="entry name" value="Orthodenticle homeobox 1"/>
    <property type="match status" value="1"/>
</dbReference>
<name>A0A3M6TYG2_POCDA</name>
<accession>A0A3M6TYG2</accession>
<comment type="caution">
    <text evidence="11">The sequence shown here is derived from an EMBL/GenBank/DDBJ whole genome shotgun (WGS) entry which is preliminary data.</text>
</comment>
<evidence type="ECO:0000256" key="9">
    <source>
        <dbReference type="SAM" id="MobiDB-lite"/>
    </source>
</evidence>
<evidence type="ECO:0000259" key="10">
    <source>
        <dbReference type="PROSITE" id="PS50071"/>
    </source>
</evidence>
<keyword evidence="6 7" id="KW-0539">Nucleus</keyword>
<dbReference type="InterPro" id="IPR017970">
    <property type="entry name" value="Homeobox_CS"/>
</dbReference>
<evidence type="ECO:0000256" key="4">
    <source>
        <dbReference type="ARBA" id="ARBA00023125"/>
    </source>
</evidence>
<dbReference type="InterPro" id="IPR009057">
    <property type="entry name" value="Homeodomain-like_sf"/>
</dbReference>
<evidence type="ECO:0000256" key="8">
    <source>
        <dbReference type="RuleBase" id="RU000682"/>
    </source>
</evidence>
<dbReference type="GO" id="GO:0007399">
    <property type="term" value="P:nervous system development"/>
    <property type="evidence" value="ECO:0007669"/>
    <property type="project" value="UniProtKB-KW"/>
</dbReference>
<evidence type="ECO:0000256" key="5">
    <source>
        <dbReference type="ARBA" id="ARBA00023155"/>
    </source>
</evidence>
<dbReference type="Proteomes" id="UP000275408">
    <property type="component" value="Unassembled WGS sequence"/>
</dbReference>
<protein>
    <recommendedName>
        <fullName evidence="10">Homeobox domain-containing protein</fullName>
    </recommendedName>
</protein>
<evidence type="ECO:0000256" key="3">
    <source>
        <dbReference type="ARBA" id="ARBA00022902"/>
    </source>
</evidence>
<sequence length="227" mass="25839">MEFAWPAFSVPACLGCPQCLMSRLMEGPPRKQRRERTTFTKSQLEVLDELFAKTKYPDIFMREEVAMKINLPESRVQVWFKNKRAKCRQQNKQSAGSQSKPGTLKRKIPSPPLQDPVKPAKRNTPPSQSDQSVKKLSHDSVDSWPQQSMNTVDQNMKTMLKIQRSGLYPPSTVVNGHRAASSPSTLPSQFYPIHKPDFPPYAKNIHMANWMAINHTVKPGYFTPAMI</sequence>
<proteinExistence type="predicted"/>
<keyword evidence="12" id="KW-1185">Reference proteome</keyword>
<dbReference type="GO" id="GO:0000981">
    <property type="term" value="F:DNA-binding transcription factor activity, RNA polymerase II-specific"/>
    <property type="evidence" value="ECO:0007669"/>
    <property type="project" value="InterPro"/>
</dbReference>
<keyword evidence="2" id="KW-0217">Developmental protein</keyword>
<dbReference type="OrthoDB" id="6159439at2759"/>
<gene>
    <name evidence="11" type="ORF">pdam_00000650</name>
</gene>
<evidence type="ECO:0000313" key="11">
    <source>
        <dbReference type="EMBL" id="RMX46318.1"/>
    </source>
</evidence>
<dbReference type="GO" id="GO:0005634">
    <property type="term" value="C:nucleus"/>
    <property type="evidence" value="ECO:0007669"/>
    <property type="project" value="UniProtKB-SubCell"/>
</dbReference>
<evidence type="ECO:0000256" key="2">
    <source>
        <dbReference type="ARBA" id="ARBA00022473"/>
    </source>
</evidence>
<organism evidence="11 12">
    <name type="scientific">Pocillopora damicornis</name>
    <name type="common">Cauliflower coral</name>
    <name type="synonym">Millepora damicornis</name>
    <dbReference type="NCBI Taxonomy" id="46731"/>
    <lineage>
        <taxon>Eukaryota</taxon>
        <taxon>Metazoa</taxon>
        <taxon>Cnidaria</taxon>
        <taxon>Anthozoa</taxon>
        <taxon>Hexacorallia</taxon>
        <taxon>Scleractinia</taxon>
        <taxon>Astrocoeniina</taxon>
        <taxon>Pocilloporidae</taxon>
        <taxon>Pocillopora</taxon>
    </lineage>
</organism>
<dbReference type="SMART" id="SM00389">
    <property type="entry name" value="HOX"/>
    <property type="match status" value="1"/>
</dbReference>
<evidence type="ECO:0000256" key="7">
    <source>
        <dbReference type="PROSITE-ProRule" id="PRU00108"/>
    </source>
</evidence>
<feature type="DNA-binding region" description="Homeobox" evidence="7">
    <location>
        <begin position="32"/>
        <end position="91"/>
    </location>
</feature>
<dbReference type="PROSITE" id="PS00027">
    <property type="entry name" value="HOMEOBOX_1"/>
    <property type="match status" value="1"/>
</dbReference>
<dbReference type="Pfam" id="PF00046">
    <property type="entry name" value="Homeodomain"/>
    <property type="match status" value="1"/>
</dbReference>
<feature type="domain" description="Homeobox" evidence="10">
    <location>
        <begin position="30"/>
        <end position="90"/>
    </location>
</feature>
<keyword evidence="3" id="KW-0524">Neurogenesis</keyword>
<dbReference type="OMA" id="CPQCLMS"/>
<evidence type="ECO:0000256" key="1">
    <source>
        <dbReference type="ARBA" id="ARBA00004123"/>
    </source>
</evidence>
<dbReference type="PROSITE" id="PS50071">
    <property type="entry name" value="HOMEOBOX_2"/>
    <property type="match status" value="1"/>
</dbReference>
<dbReference type="Gene3D" id="1.10.10.60">
    <property type="entry name" value="Homeodomain-like"/>
    <property type="match status" value="1"/>
</dbReference>
<comment type="subcellular location">
    <subcellularLocation>
        <location evidence="1 7 8">Nucleus</location>
    </subcellularLocation>
</comment>
<evidence type="ECO:0000313" key="12">
    <source>
        <dbReference type="Proteomes" id="UP000275408"/>
    </source>
</evidence>
<dbReference type="SUPFAM" id="SSF46689">
    <property type="entry name" value="Homeodomain-like"/>
    <property type="match status" value="1"/>
</dbReference>
<dbReference type="AlphaFoldDB" id="A0A3M6TYG2"/>
<dbReference type="GO" id="GO:0045944">
    <property type="term" value="P:positive regulation of transcription by RNA polymerase II"/>
    <property type="evidence" value="ECO:0007669"/>
    <property type="project" value="UniProtKB-ARBA"/>
</dbReference>
<keyword evidence="4 7" id="KW-0238">DNA-binding</keyword>
<dbReference type="PANTHER" id="PTHR45793">
    <property type="entry name" value="HOMEOBOX PROTEIN"/>
    <property type="match status" value="1"/>
</dbReference>
<dbReference type="EMBL" id="RCHS01002704">
    <property type="protein sequence ID" value="RMX46318.1"/>
    <property type="molecule type" value="Genomic_DNA"/>
</dbReference>
<dbReference type="GO" id="GO:0000978">
    <property type="term" value="F:RNA polymerase II cis-regulatory region sequence-specific DNA binding"/>
    <property type="evidence" value="ECO:0007669"/>
    <property type="project" value="TreeGrafter"/>
</dbReference>
<keyword evidence="5 7" id="KW-0371">Homeobox</keyword>
<feature type="compositionally biased region" description="Basic and acidic residues" evidence="9">
    <location>
        <begin position="132"/>
        <end position="141"/>
    </location>
</feature>
<reference evidence="11 12" key="1">
    <citation type="journal article" date="2018" name="Sci. Rep.">
        <title>Comparative analysis of the Pocillopora damicornis genome highlights role of immune system in coral evolution.</title>
        <authorList>
            <person name="Cunning R."/>
            <person name="Bay R.A."/>
            <person name="Gillette P."/>
            <person name="Baker A.C."/>
            <person name="Traylor-Knowles N."/>
        </authorList>
    </citation>
    <scope>NUCLEOTIDE SEQUENCE [LARGE SCALE GENOMIC DNA]</scope>
    <source>
        <strain evidence="11">RSMAS</strain>
        <tissue evidence="11">Whole animal</tissue>
    </source>
</reference>
<feature type="region of interest" description="Disordered" evidence="9">
    <location>
        <begin position="84"/>
        <end position="148"/>
    </location>
</feature>
<dbReference type="PANTHER" id="PTHR45793:SF5">
    <property type="entry name" value="HOMEOTIC PROTEIN OCELLILESS"/>
    <property type="match status" value="1"/>
</dbReference>
<dbReference type="InterPro" id="IPR001356">
    <property type="entry name" value="HD"/>
</dbReference>
<dbReference type="CDD" id="cd00086">
    <property type="entry name" value="homeodomain"/>
    <property type="match status" value="1"/>
</dbReference>
<evidence type="ECO:0000256" key="6">
    <source>
        <dbReference type="ARBA" id="ARBA00023242"/>
    </source>
</evidence>
<feature type="compositionally biased region" description="Polar residues" evidence="9">
    <location>
        <begin position="90"/>
        <end position="101"/>
    </location>
</feature>